<dbReference type="SUPFAM" id="SSF53448">
    <property type="entry name" value="Nucleotide-diphospho-sugar transferases"/>
    <property type="match status" value="1"/>
</dbReference>
<evidence type="ECO:0000256" key="2">
    <source>
        <dbReference type="ARBA" id="ARBA00022475"/>
    </source>
</evidence>
<dbReference type="Proteomes" id="UP000228987">
    <property type="component" value="Unassembled WGS sequence"/>
</dbReference>
<dbReference type="InterPro" id="IPR029044">
    <property type="entry name" value="Nucleotide-diphossugar_trans"/>
</dbReference>
<dbReference type="Pfam" id="PF00535">
    <property type="entry name" value="Glycos_transf_2"/>
    <property type="match status" value="1"/>
</dbReference>
<organism evidence="7 8">
    <name type="scientific">SAR86 cluster bacterium</name>
    <dbReference type="NCBI Taxonomy" id="2030880"/>
    <lineage>
        <taxon>Bacteria</taxon>
        <taxon>Pseudomonadati</taxon>
        <taxon>Pseudomonadota</taxon>
        <taxon>Gammaproteobacteria</taxon>
        <taxon>SAR86 cluster</taxon>
    </lineage>
</organism>
<dbReference type="PANTHER" id="PTHR43646">
    <property type="entry name" value="GLYCOSYLTRANSFERASE"/>
    <property type="match status" value="1"/>
</dbReference>
<dbReference type="GO" id="GO:0016757">
    <property type="term" value="F:glycosyltransferase activity"/>
    <property type="evidence" value="ECO:0007669"/>
    <property type="project" value="UniProtKB-KW"/>
</dbReference>
<evidence type="ECO:0000313" key="7">
    <source>
        <dbReference type="EMBL" id="PCJ42245.1"/>
    </source>
</evidence>
<dbReference type="PANTHER" id="PTHR43646:SF2">
    <property type="entry name" value="GLYCOSYLTRANSFERASE 2-LIKE DOMAIN-CONTAINING PROTEIN"/>
    <property type="match status" value="1"/>
</dbReference>
<sequence length="233" mass="26169">MSLASTKISIIIPALNEAEALAQHLPSLQSYRERGHEIILVDGGSHDRTLAVARPLVDRFIQTVKGRAHQMNEGADVAKNDILLFLHADTALPDLADNLILQALASDQHLWGRFNVSLSSEKFIFKVVSAAINLRSAISGIATGDQAIFVKKPIFEDVGLFDRIPLMEDVALSKKLLKVGRPCCLKETVRTSSRRWEKNGVWKTIFLMWRLRLAYFFGARPEKLVEQYYPDSK</sequence>
<dbReference type="InterPro" id="IPR026461">
    <property type="entry name" value="Trfase_2_rSAM/seldom_assoc"/>
</dbReference>
<dbReference type="EMBL" id="NVWI01000003">
    <property type="protein sequence ID" value="PCJ42245.1"/>
    <property type="molecule type" value="Genomic_DNA"/>
</dbReference>
<evidence type="ECO:0000256" key="5">
    <source>
        <dbReference type="ARBA" id="ARBA00023136"/>
    </source>
</evidence>
<gene>
    <name evidence="7" type="ORF">COA71_06560</name>
</gene>
<keyword evidence="4 7" id="KW-0808">Transferase</keyword>
<evidence type="ECO:0000256" key="3">
    <source>
        <dbReference type="ARBA" id="ARBA00022676"/>
    </source>
</evidence>
<evidence type="ECO:0000259" key="6">
    <source>
        <dbReference type="Pfam" id="PF00535"/>
    </source>
</evidence>
<reference evidence="8" key="1">
    <citation type="submission" date="2017-08" db="EMBL/GenBank/DDBJ databases">
        <title>A dynamic microbial community with high functional redundancy inhabits the cold, oxic subseafloor aquifer.</title>
        <authorList>
            <person name="Tully B.J."/>
            <person name="Wheat C.G."/>
            <person name="Glazer B.T."/>
            <person name="Huber J.A."/>
        </authorList>
    </citation>
    <scope>NUCLEOTIDE SEQUENCE [LARGE SCALE GENOMIC DNA]</scope>
</reference>
<dbReference type="NCBIfam" id="TIGR04283">
    <property type="entry name" value="glyco_like_mftF"/>
    <property type="match status" value="1"/>
</dbReference>
<keyword evidence="3" id="KW-0328">Glycosyltransferase</keyword>
<evidence type="ECO:0000313" key="8">
    <source>
        <dbReference type="Proteomes" id="UP000228987"/>
    </source>
</evidence>
<evidence type="ECO:0000256" key="4">
    <source>
        <dbReference type="ARBA" id="ARBA00022679"/>
    </source>
</evidence>
<feature type="domain" description="Glycosyltransferase 2-like" evidence="6">
    <location>
        <begin position="9"/>
        <end position="114"/>
    </location>
</feature>
<dbReference type="AlphaFoldDB" id="A0A2A5CFG9"/>
<name>A0A2A5CFG9_9GAMM</name>
<dbReference type="GO" id="GO:0005886">
    <property type="term" value="C:plasma membrane"/>
    <property type="evidence" value="ECO:0007669"/>
    <property type="project" value="UniProtKB-SubCell"/>
</dbReference>
<comment type="subcellular location">
    <subcellularLocation>
        <location evidence="1">Cell membrane</location>
    </subcellularLocation>
</comment>
<comment type="caution">
    <text evidence="7">The sequence shown here is derived from an EMBL/GenBank/DDBJ whole genome shotgun (WGS) entry which is preliminary data.</text>
</comment>
<dbReference type="CDD" id="cd02522">
    <property type="entry name" value="GT_2_like_a"/>
    <property type="match status" value="1"/>
</dbReference>
<dbReference type="InterPro" id="IPR001173">
    <property type="entry name" value="Glyco_trans_2-like"/>
</dbReference>
<keyword evidence="5" id="KW-0472">Membrane</keyword>
<keyword evidence="2" id="KW-1003">Cell membrane</keyword>
<protein>
    <submittedName>
        <fullName evidence="7">Glycosyl transferase</fullName>
    </submittedName>
</protein>
<proteinExistence type="predicted"/>
<accession>A0A2A5CFG9</accession>
<dbReference type="Gene3D" id="3.90.550.10">
    <property type="entry name" value="Spore Coat Polysaccharide Biosynthesis Protein SpsA, Chain A"/>
    <property type="match status" value="1"/>
</dbReference>
<evidence type="ECO:0000256" key="1">
    <source>
        <dbReference type="ARBA" id="ARBA00004236"/>
    </source>
</evidence>